<accession>A0ABT3ZVA5</accession>
<sequence length="1273" mass="131132">MRSRRGSVGRLAVVLAAMGGCVDSGPEARKTAEVPLGQERSALTLGAPVLVRDLQPTPPPSPQAGSHPSDFVAVGSTRFFVASDPLHGAELWTSDGTPEGTVLVKDLVPGSQGSNIGEFTVAHGVLYFLATHGYQRVLWRSDGTIEGTVPLLGDRRMPLFISELEAVNDTLYLSANGGSGFELWTSDGTNAGTQLVRHVYTSGGTAPQGLRAVGGTLYFTADDGVHGRELWKSDGTAAGTGMVKDLAPGAASTTLGELAGAGDVLYFTTAGSLWKSDGTPEGTVPLTNVLGGPIVSEGPSLRGPGWLKVSGGTLYFSADDGTAGYELWKSDGSPKGTVQVKDIHPSGDSRPSLMADANGVLLFLAWHPDTGREVWTSDGTADGTVRLTDIQPGGGTESVNSWFAVAGSRAYFFADRGWGNHALWMTDGTPVGTRELRSLAPESSSAGLSQSLGFADGSLLFVADDGVHGVEPWKTDGTPEGTVLLKDLDRGAHGSAPRDVMDVGGGRVLFSVPVEGSGLELWASDGTDAGTRRLHAGLRYLGRVSLRMGGVRYFNASTTNDSGAELWRSDGTPEGTFLLRDFYTVGSGSMAQTGVEVAGRFFFFATTAEHGAELWVSDGTREGTVLVKDIRPGPASSLPSVMLNVGGTLYFAADDGVHGRELWKSDGTAAGTVLVKDLVPGATGSSPMEMENLNGSLVFTASDAVPTGRNVLWRLGLDGQLRKIALEEPGLSMGEQQVLRVVNGTLLVFTDASFVPALWSYDGTSEHATLLSRNQHYILVDTAVAGRVLYFQAGSGLGGVGLWRTDGTAAGTYAVMDGSPGHLDGSYYPSSMLGLADRGQVLFRSSEGASGVEMWTSDGTEVGSYLVADVAPGPRTSDPRAFTRSGDSVFFRADDGVHGSELWLLSLPPVSPDTTLPVLVCPAAVTLEASSASGATASWPDARVSDDVSASIPLTYSHVPGTAFPLGTTVVTVTARDAADNEAGCAFDVVVRDSIAPVVSCPADVEVAVSGPEGTPVTFAEATASDGVTARPEVTYSHASGSAFPVGQTVVTATARDVAGNAGTCTFRVTVRDTTKPSVTCPAAMTVEATGPSGAPVTFAATATDDGTVHPKVTYSPAPGGTFPMGETSVTVTAKDAAGNAATCSFGVVVRDTTAPVLTCLADVEVETREASGRAVEYPEATASDAVTAIPEVTYSHVSGNAFPVGTTLVTATVTDAAGNSATCSFGVTVKRSPGGNEEGSGCAAAGGSPAGLLGLLLLLAWPSLGRARARRS</sequence>
<feature type="domain" description="HYR" evidence="2">
    <location>
        <begin position="992"/>
        <end position="1073"/>
    </location>
</feature>
<dbReference type="InterPro" id="IPR011047">
    <property type="entry name" value="Quinoprotein_ADH-like_sf"/>
</dbReference>
<dbReference type="Pfam" id="PF02494">
    <property type="entry name" value="HYR"/>
    <property type="match status" value="4"/>
</dbReference>
<dbReference type="Proteomes" id="UP001207654">
    <property type="component" value="Unassembled WGS sequence"/>
</dbReference>
<feature type="domain" description="HYR" evidence="2">
    <location>
        <begin position="1151"/>
        <end position="1232"/>
    </location>
</feature>
<keyword evidence="4" id="KW-1185">Reference proteome</keyword>
<proteinExistence type="predicted"/>
<evidence type="ECO:0000259" key="2">
    <source>
        <dbReference type="PROSITE" id="PS50825"/>
    </source>
</evidence>
<dbReference type="RefSeq" id="WP_267532289.1">
    <property type="nucleotide sequence ID" value="NZ_JAPNKA010000001.1"/>
</dbReference>
<dbReference type="Gene3D" id="2.60.40.10">
    <property type="entry name" value="Immunoglobulins"/>
    <property type="match status" value="2"/>
</dbReference>
<evidence type="ECO:0000313" key="3">
    <source>
        <dbReference type="EMBL" id="MCY1073276.1"/>
    </source>
</evidence>
<organism evidence="3 4">
    <name type="scientific">Archangium lansingense</name>
    <dbReference type="NCBI Taxonomy" id="2995310"/>
    <lineage>
        <taxon>Bacteria</taxon>
        <taxon>Pseudomonadati</taxon>
        <taxon>Myxococcota</taxon>
        <taxon>Myxococcia</taxon>
        <taxon>Myxococcales</taxon>
        <taxon>Cystobacterineae</taxon>
        <taxon>Archangiaceae</taxon>
        <taxon>Archangium</taxon>
    </lineage>
</organism>
<dbReference type="EMBL" id="JAPNKA010000001">
    <property type="protein sequence ID" value="MCY1073276.1"/>
    <property type="molecule type" value="Genomic_DNA"/>
</dbReference>
<dbReference type="SUPFAM" id="SSF50998">
    <property type="entry name" value="Quinoprotein alcohol dehydrogenase-like"/>
    <property type="match status" value="1"/>
</dbReference>
<dbReference type="PANTHER" id="PTHR24273:SF32">
    <property type="entry name" value="HYALIN"/>
    <property type="match status" value="1"/>
</dbReference>
<evidence type="ECO:0000256" key="1">
    <source>
        <dbReference type="ARBA" id="ARBA00022737"/>
    </source>
</evidence>
<name>A0ABT3ZVA5_9BACT</name>
<dbReference type="InterPro" id="IPR013783">
    <property type="entry name" value="Ig-like_fold"/>
</dbReference>
<dbReference type="NCBIfam" id="TIGR04534">
    <property type="entry name" value="ELWxxDGT_rpt"/>
    <property type="match status" value="4"/>
</dbReference>
<dbReference type="InterPro" id="IPR030916">
    <property type="entry name" value="ELWxxDGT_rpt"/>
</dbReference>
<gene>
    <name evidence="3" type="ORF">OV287_02165</name>
</gene>
<protein>
    <submittedName>
        <fullName evidence="3">HYR domain-containing protein</fullName>
    </submittedName>
</protein>
<keyword evidence="1" id="KW-0677">Repeat</keyword>
<reference evidence="3 4" key="1">
    <citation type="submission" date="2022-11" db="EMBL/GenBank/DDBJ databases">
        <title>Minimal conservation of predation-associated metabolite biosynthetic gene clusters underscores biosynthetic potential of Myxococcota including descriptions for ten novel species: Archangium lansinium sp. nov., Myxococcus landrumus sp. nov., Nannocystis bai.</title>
        <authorList>
            <person name="Ahearne A."/>
            <person name="Stevens C."/>
            <person name="Phillips K."/>
        </authorList>
    </citation>
    <scope>NUCLEOTIDE SEQUENCE [LARGE SCALE GENOMIC DNA]</scope>
    <source>
        <strain evidence="3 4">MIWBW</strain>
    </source>
</reference>
<comment type="caution">
    <text evidence="3">The sequence shown here is derived from an EMBL/GenBank/DDBJ whole genome shotgun (WGS) entry which is preliminary data.</text>
</comment>
<dbReference type="PROSITE" id="PS50825">
    <property type="entry name" value="HYR"/>
    <property type="match status" value="3"/>
</dbReference>
<dbReference type="PROSITE" id="PS51257">
    <property type="entry name" value="PROKAR_LIPOPROTEIN"/>
    <property type="match status" value="1"/>
</dbReference>
<dbReference type="InterPro" id="IPR003410">
    <property type="entry name" value="HYR_dom"/>
</dbReference>
<evidence type="ECO:0000313" key="4">
    <source>
        <dbReference type="Proteomes" id="UP001207654"/>
    </source>
</evidence>
<feature type="domain" description="HYR" evidence="2">
    <location>
        <begin position="912"/>
        <end position="991"/>
    </location>
</feature>
<dbReference type="PANTHER" id="PTHR24273">
    <property type="entry name" value="FI04643P-RELATED"/>
    <property type="match status" value="1"/>
</dbReference>